<dbReference type="InterPro" id="IPR019591">
    <property type="entry name" value="Mrp/NBP35_ATP-bd"/>
</dbReference>
<keyword evidence="5 12" id="KW-0479">Metal-binding</keyword>
<comment type="cofactor">
    <cofactor evidence="12">
        <name>[4Fe-4S] cluster</name>
        <dbReference type="ChEBI" id="CHEBI:49883"/>
    </cofactor>
    <text evidence="12">Binds 4 [4Fe-4S] clusters per heterotetramer. Contains two stable clusters in the N-termini of NUBP1 and two labile, bridging clusters between subunits of the NUBP1-NUBP2 heterotetramer.</text>
</comment>
<evidence type="ECO:0000256" key="12">
    <source>
        <dbReference type="HAMAP-Rule" id="MF_03039"/>
    </source>
</evidence>
<dbReference type="HAMAP" id="MF_02040">
    <property type="entry name" value="Mrp_NBP35"/>
    <property type="match status" value="1"/>
</dbReference>
<keyword evidence="4 12" id="KW-0963">Cytoplasm</keyword>
<dbReference type="GO" id="GO:0005524">
    <property type="term" value="F:ATP binding"/>
    <property type="evidence" value="ECO:0007669"/>
    <property type="project" value="UniProtKB-KW"/>
</dbReference>
<protein>
    <recommendedName>
        <fullName evidence="12">Cytosolic Fe-S cluster assembly factor NUBP2 homolog</fullName>
    </recommendedName>
</protein>
<dbReference type="SUPFAM" id="SSF52540">
    <property type="entry name" value="P-loop containing nucleoside triphosphate hydrolases"/>
    <property type="match status" value="1"/>
</dbReference>
<proteinExistence type="inferred from homology"/>
<dbReference type="FunCoup" id="E0VBG4">
    <property type="interactions" value="235"/>
</dbReference>
<accession>E0VBG4</accession>
<evidence type="ECO:0000256" key="5">
    <source>
        <dbReference type="ARBA" id="ARBA00022723"/>
    </source>
</evidence>
<dbReference type="EnsemblMetazoa" id="PHUM060670-RA">
    <property type="protein sequence ID" value="PHUM060670-PA"/>
    <property type="gene ID" value="PHUM060670"/>
</dbReference>
<dbReference type="GO" id="GO:0051539">
    <property type="term" value="F:4 iron, 4 sulfur cluster binding"/>
    <property type="evidence" value="ECO:0007669"/>
    <property type="project" value="UniProtKB-UniRule"/>
</dbReference>
<dbReference type="OMA" id="HITLMEC"/>
<dbReference type="PROSITE" id="PS01215">
    <property type="entry name" value="MRP"/>
    <property type="match status" value="1"/>
</dbReference>
<comment type="subcellular location">
    <subcellularLocation>
        <location evidence="2">Cytoplasm</location>
        <location evidence="2">Cytoskeleton</location>
        <location evidence="2">Cilium axoneme</location>
    </subcellularLocation>
    <subcellularLocation>
        <location evidence="1">Cytoplasm</location>
        <location evidence="1">Cytoskeleton</location>
        <location evidence="1">Microtubule organizing center</location>
        <location evidence="1">Centrosome</location>
        <location evidence="1">Centriole</location>
    </subcellularLocation>
</comment>
<organism>
    <name type="scientific">Pediculus humanus subsp. corporis</name>
    <name type="common">Body louse</name>
    <dbReference type="NCBI Taxonomy" id="121224"/>
    <lineage>
        <taxon>Eukaryota</taxon>
        <taxon>Metazoa</taxon>
        <taxon>Ecdysozoa</taxon>
        <taxon>Arthropoda</taxon>
        <taxon>Hexapoda</taxon>
        <taxon>Insecta</taxon>
        <taxon>Pterygota</taxon>
        <taxon>Neoptera</taxon>
        <taxon>Paraneoptera</taxon>
        <taxon>Psocodea</taxon>
        <taxon>Troctomorpha</taxon>
        <taxon>Phthiraptera</taxon>
        <taxon>Anoplura</taxon>
        <taxon>Pediculidae</taxon>
        <taxon>Pediculus</taxon>
    </lineage>
</organism>
<dbReference type="STRING" id="121224.E0VBG4"/>
<dbReference type="GeneID" id="8230986"/>
<evidence type="ECO:0000256" key="4">
    <source>
        <dbReference type="ARBA" id="ARBA00022490"/>
    </source>
</evidence>
<dbReference type="GO" id="GO:0005930">
    <property type="term" value="C:axoneme"/>
    <property type="evidence" value="ECO:0007669"/>
    <property type="project" value="UniProtKB-SubCell"/>
</dbReference>
<dbReference type="InParanoid" id="E0VBG4"/>
<evidence type="ECO:0000256" key="7">
    <source>
        <dbReference type="ARBA" id="ARBA00022840"/>
    </source>
</evidence>
<reference evidence="13" key="1">
    <citation type="submission" date="2007-04" db="EMBL/GenBank/DDBJ databases">
        <title>Annotation of Pediculus humanus corporis strain USDA.</title>
        <authorList>
            <person name="Kirkness E."/>
            <person name="Hannick L."/>
            <person name="Hass B."/>
            <person name="Bruggner R."/>
            <person name="Lawson D."/>
            <person name="Bidwell S."/>
            <person name="Joardar V."/>
            <person name="Caler E."/>
            <person name="Walenz B."/>
            <person name="Inman J."/>
            <person name="Schobel S."/>
            <person name="Galinsky K."/>
            <person name="Amedeo P."/>
            <person name="Strausberg R."/>
        </authorList>
    </citation>
    <scope>NUCLEOTIDE SEQUENCE</scope>
    <source>
        <strain evidence="13">USDA</strain>
    </source>
</reference>
<dbReference type="EMBL" id="DS235030">
    <property type="protein sequence ID" value="EEB10720.1"/>
    <property type="molecule type" value="Genomic_DNA"/>
</dbReference>
<evidence type="ECO:0000313" key="13">
    <source>
        <dbReference type="EMBL" id="EEB10720.1"/>
    </source>
</evidence>
<dbReference type="KEGG" id="phu:Phum_PHUM060670"/>
<dbReference type="Pfam" id="PF10609">
    <property type="entry name" value="ParA"/>
    <property type="match status" value="1"/>
</dbReference>
<sequence>MLDGVKNILLVISGKGGVGKSTVSVHISLALKDKGFKVGLLDVDLCGPSLPFLLGLEDKDVFQSTEGWVPVYLDEEKKLGVMSIGFLLKNKNDSVVWRGPKKTSMIRQFLNDVYWQDLDYLVIDTPPGTSDEHITLMECLRSLKNKSAVVVTTPQLVALEDVQKQITFCSKTGIPILGLIENMSGYICPHCSESTNIFSKGGGESLANACNINFLGSVPLDISISNSDGLHKSLLDSYLKNENYKQFSSIVNKIIDKQTVPCN</sequence>
<feature type="binding site" evidence="12">
    <location>
        <position position="188"/>
    </location>
    <ligand>
        <name>[4Fe-4S] cluster</name>
        <dbReference type="ChEBI" id="CHEBI:49883"/>
        <note>ligand shared between dimeric partners</note>
    </ligand>
</feature>
<keyword evidence="6 12" id="KW-0547">Nucleotide-binding</keyword>
<dbReference type="GO" id="GO:0005829">
    <property type="term" value="C:cytosol"/>
    <property type="evidence" value="ECO:0007669"/>
    <property type="project" value="TreeGrafter"/>
</dbReference>
<dbReference type="OrthoDB" id="1741334at2759"/>
<dbReference type="FunFam" id="3.40.50.300:FF:000796">
    <property type="entry name" value="Cytosolic Fe-S cluster assembly factor NUBP2"/>
    <property type="match status" value="1"/>
</dbReference>
<keyword evidence="7 12" id="KW-0067">ATP-binding</keyword>
<evidence type="ECO:0000256" key="2">
    <source>
        <dbReference type="ARBA" id="ARBA00004430"/>
    </source>
</evidence>
<dbReference type="RefSeq" id="XP_002423458.1">
    <property type="nucleotide sequence ID" value="XM_002423413.1"/>
</dbReference>
<evidence type="ECO:0000256" key="11">
    <source>
        <dbReference type="ARBA" id="ARBA00065349"/>
    </source>
</evidence>
<dbReference type="CDD" id="cd02037">
    <property type="entry name" value="Mrp_NBP35"/>
    <property type="match status" value="1"/>
</dbReference>
<comment type="function">
    <text evidence="10">Component of the cytosolic iron-sulfur (Fe/S) protein assembly (CIA) machinery. Required for maturation of extramitochondrial Fe-S proteins. The NUBP1-NUBP2 heterotetramer forms a Fe-S scaffold complex, mediating the de novo assembly of an Fe-S cluster and its transfer to target apoproteins. Negatively regulates cilium formation and structure.</text>
</comment>
<dbReference type="PANTHER" id="PTHR23264">
    <property type="entry name" value="NUCLEOTIDE-BINDING PROTEIN NBP35 YEAST -RELATED"/>
    <property type="match status" value="1"/>
</dbReference>
<reference evidence="13" key="2">
    <citation type="submission" date="2007-04" db="EMBL/GenBank/DDBJ databases">
        <title>The genome of the human body louse.</title>
        <authorList>
            <consortium name="The Human Body Louse Genome Consortium"/>
            <person name="Kirkness E."/>
            <person name="Walenz B."/>
            <person name="Hass B."/>
            <person name="Bruggner R."/>
            <person name="Strausberg R."/>
        </authorList>
    </citation>
    <scope>NUCLEOTIDE SEQUENCE</scope>
    <source>
        <strain evidence="13">USDA</strain>
    </source>
</reference>
<reference evidence="14" key="3">
    <citation type="submission" date="2020-05" db="UniProtKB">
        <authorList>
            <consortium name="EnsemblMetazoa"/>
        </authorList>
    </citation>
    <scope>IDENTIFICATION</scope>
    <source>
        <strain evidence="14">USDA</strain>
    </source>
</reference>
<evidence type="ECO:0000256" key="3">
    <source>
        <dbReference type="ARBA" id="ARBA00022485"/>
    </source>
</evidence>
<evidence type="ECO:0000256" key="10">
    <source>
        <dbReference type="ARBA" id="ARBA00053368"/>
    </source>
</evidence>
<dbReference type="Gene3D" id="3.40.50.300">
    <property type="entry name" value="P-loop containing nucleotide triphosphate hydrolases"/>
    <property type="match status" value="1"/>
</dbReference>
<dbReference type="PANTHER" id="PTHR23264:SF19">
    <property type="entry name" value="CYTOSOLIC FE-S CLUSTER ASSEMBLY FACTOR NUBP2"/>
    <property type="match status" value="1"/>
</dbReference>
<dbReference type="GO" id="GO:0005634">
    <property type="term" value="C:nucleus"/>
    <property type="evidence" value="ECO:0007669"/>
    <property type="project" value="UniProtKB-ARBA"/>
</dbReference>
<gene>
    <name evidence="14" type="primary">8230986</name>
    <name evidence="13" type="ORF">Phum_PHUM060670</name>
</gene>
<name>E0VBG4_PEDHC</name>
<keyword evidence="8 12" id="KW-0408">Iron</keyword>
<evidence type="ECO:0000313" key="14">
    <source>
        <dbReference type="EnsemblMetazoa" id="PHUM060670-PA"/>
    </source>
</evidence>
<dbReference type="CTD" id="8230986"/>
<dbReference type="GO" id="GO:0005814">
    <property type="term" value="C:centriole"/>
    <property type="evidence" value="ECO:0007669"/>
    <property type="project" value="UniProtKB-SubCell"/>
</dbReference>
<dbReference type="EMBL" id="AAZO01000712">
    <property type="status" value="NOT_ANNOTATED_CDS"/>
    <property type="molecule type" value="Genomic_DNA"/>
</dbReference>
<dbReference type="GO" id="GO:0046872">
    <property type="term" value="F:metal ion binding"/>
    <property type="evidence" value="ECO:0007669"/>
    <property type="project" value="UniProtKB-KW"/>
</dbReference>
<dbReference type="GO" id="GO:0016226">
    <property type="term" value="P:iron-sulfur cluster assembly"/>
    <property type="evidence" value="ECO:0007669"/>
    <property type="project" value="UniProtKB-UniRule"/>
</dbReference>
<dbReference type="Proteomes" id="UP000009046">
    <property type="component" value="Unassembled WGS sequence"/>
</dbReference>
<dbReference type="HAMAP" id="MF_03039">
    <property type="entry name" value="NUBP2"/>
    <property type="match status" value="1"/>
</dbReference>
<comment type="subunit">
    <text evidence="11">Heterotetramer of 2 NUBP1 and 2 NUBP2 chains. Interacts with KIFC1. Interacts with NUBP1.</text>
</comment>
<evidence type="ECO:0000256" key="1">
    <source>
        <dbReference type="ARBA" id="ARBA00004114"/>
    </source>
</evidence>
<feature type="binding site" evidence="12">
    <location>
        <position position="191"/>
    </location>
    <ligand>
        <name>[4Fe-4S] cluster</name>
        <dbReference type="ChEBI" id="CHEBI:49883"/>
        <note>ligand shared between dimeric partners</note>
    </ligand>
</feature>
<dbReference type="InterPro" id="IPR000808">
    <property type="entry name" value="Mrp-like_CS"/>
</dbReference>
<evidence type="ECO:0000313" key="15">
    <source>
        <dbReference type="Proteomes" id="UP000009046"/>
    </source>
</evidence>
<keyword evidence="15" id="KW-1185">Reference proteome</keyword>
<dbReference type="HOGENOM" id="CLU_024839_0_1_1"/>
<feature type="binding site" evidence="12">
    <location>
        <begin position="14"/>
        <end position="21"/>
    </location>
    <ligand>
        <name>ATP</name>
        <dbReference type="ChEBI" id="CHEBI:30616"/>
    </ligand>
</feature>
<dbReference type="InterPro" id="IPR028600">
    <property type="entry name" value="NUBP2/Cfd1_eukaryotes"/>
</dbReference>
<dbReference type="AlphaFoldDB" id="E0VBG4"/>
<dbReference type="GO" id="GO:0140663">
    <property type="term" value="F:ATP-dependent FeS chaperone activity"/>
    <property type="evidence" value="ECO:0007669"/>
    <property type="project" value="InterPro"/>
</dbReference>
<dbReference type="VEuPathDB" id="VectorBase:PHUM060670"/>
<dbReference type="InterPro" id="IPR027417">
    <property type="entry name" value="P-loop_NTPase"/>
</dbReference>
<keyword evidence="3 12" id="KW-0004">4Fe-4S</keyword>
<evidence type="ECO:0000256" key="8">
    <source>
        <dbReference type="ARBA" id="ARBA00023004"/>
    </source>
</evidence>
<keyword evidence="9 12" id="KW-0411">Iron-sulfur</keyword>
<dbReference type="eggNOG" id="KOG3022">
    <property type="taxonomic scope" value="Eukaryota"/>
</dbReference>
<dbReference type="InterPro" id="IPR033756">
    <property type="entry name" value="YlxH/NBP35"/>
</dbReference>
<evidence type="ECO:0000256" key="6">
    <source>
        <dbReference type="ARBA" id="ARBA00022741"/>
    </source>
</evidence>
<evidence type="ECO:0000256" key="9">
    <source>
        <dbReference type="ARBA" id="ARBA00023014"/>
    </source>
</evidence>
<comment type="similarity">
    <text evidence="12">Belongs to the Mrp/NBP35 ATP-binding proteins family. NUBP2/CFD1 subfamily.</text>
</comment>